<dbReference type="Gene3D" id="1.10.150.130">
    <property type="match status" value="1"/>
</dbReference>
<dbReference type="PANTHER" id="PTHR30349:SF41">
    <property type="entry name" value="INTEGRASE_RECOMBINASE PROTEIN MJ0367-RELATED"/>
    <property type="match status" value="1"/>
</dbReference>
<keyword evidence="2" id="KW-0238">DNA-binding</keyword>
<dbReference type="GO" id="GO:0015074">
    <property type="term" value="P:DNA integration"/>
    <property type="evidence" value="ECO:0007669"/>
    <property type="project" value="UniProtKB-KW"/>
</dbReference>
<accession>A0A4C2ET50</accession>
<proteinExistence type="predicted"/>
<evidence type="ECO:0000313" key="6">
    <source>
        <dbReference type="EMBL" id="GCF15369.1"/>
    </source>
</evidence>
<feature type="compositionally biased region" description="Basic and acidic residues" evidence="4">
    <location>
        <begin position="1"/>
        <end position="21"/>
    </location>
</feature>
<gene>
    <name evidence="6" type="ORF">Harman_33040</name>
</gene>
<sequence length="433" mass="49467">MPKSADSDSETKEHDRYRGLEATKPWHSADDVPWSMLNEHQLADAYDAVVAPALRSEGRDPQTDRPSYQWLADNGFRGLTYTLRTYHDTTLKRWWEAHVGEASTDGYDWGIVHEDTVASLEKYLSEKQSAASDWTDSTRRTVRYRLARYARSYRERHGTDDLLTPVQDGGDISETDAVDRCRETFAYMGEHFAESTIARVHDAIRNWYQWLVERRVATVNPTNGAEDWFDWTRSSDTDPVALDAKHVTAMFDAATTARDRMLVVALCAWGLRAGEVAALHADQLQLDADEPHIEFADRKNGPGTVAIVYGENIARQYRSRVGDGYLFPSERAESGHVSGTTVARWFHDLADRAEVPEEIDGVQRKPHMGRRFWYDAYSQTTERVLAHVQDIAAEQGSASAQVVFDQYLTDERKRELRREFMREYLSEAFDPSA</sequence>
<dbReference type="SUPFAM" id="SSF56349">
    <property type="entry name" value="DNA breaking-rejoining enzymes"/>
    <property type="match status" value="1"/>
</dbReference>
<dbReference type="InterPro" id="IPR010998">
    <property type="entry name" value="Integrase_recombinase_N"/>
</dbReference>
<dbReference type="GO" id="GO:0003677">
    <property type="term" value="F:DNA binding"/>
    <property type="evidence" value="ECO:0007669"/>
    <property type="project" value="UniProtKB-KW"/>
</dbReference>
<evidence type="ECO:0000259" key="5">
    <source>
        <dbReference type="PROSITE" id="PS51898"/>
    </source>
</evidence>
<dbReference type="InterPro" id="IPR013762">
    <property type="entry name" value="Integrase-like_cat_sf"/>
</dbReference>
<feature type="region of interest" description="Disordered" evidence="4">
    <location>
        <begin position="1"/>
        <end position="22"/>
    </location>
</feature>
<organism evidence="6 7">
    <name type="scientific">Haloarcula mannanilytica</name>
    <dbReference type="NCBI Taxonomy" id="2509225"/>
    <lineage>
        <taxon>Archaea</taxon>
        <taxon>Methanobacteriati</taxon>
        <taxon>Methanobacteriota</taxon>
        <taxon>Stenosarchaea group</taxon>
        <taxon>Halobacteria</taxon>
        <taxon>Halobacteriales</taxon>
        <taxon>Haloarculaceae</taxon>
        <taxon>Haloarcula</taxon>
    </lineage>
</organism>
<dbReference type="Gene3D" id="1.10.443.10">
    <property type="entry name" value="Intergrase catalytic core"/>
    <property type="match status" value="1"/>
</dbReference>
<evidence type="ECO:0000256" key="2">
    <source>
        <dbReference type="ARBA" id="ARBA00023125"/>
    </source>
</evidence>
<dbReference type="PANTHER" id="PTHR30349">
    <property type="entry name" value="PHAGE INTEGRASE-RELATED"/>
    <property type="match status" value="1"/>
</dbReference>
<dbReference type="InterPro" id="IPR050090">
    <property type="entry name" value="Tyrosine_recombinase_XerCD"/>
</dbReference>
<dbReference type="Proteomes" id="UP000304382">
    <property type="component" value="Unassembled WGS sequence"/>
</dbReference>
<dbReference type="PROSITE" id="PS51898">
    <property type="entry name" value="TYR_RECOMBINASE"/>
    <property type="match status" value="1"/>
</dbReference>
<evidence type="ECO:0000256" key="3">
    <source>
        <dbReference type="ARBA" id="ARBA00023172"/>
    </source>
</evidence>
<dbReference type="InterPro" id="IPR011010">
    <property type="entry name" value="DNA_brk_join_enz"/>
</dbReference>
<keyword evidence="3" id="KW-0233">DNA recombination</keyword>
<dbReference type="RefSeq" id="WP_137684889.1">
    <property type="nucleotide sequence ID" value="NZ_BIXZ01000007.1"/>
</dbReference>
<dbReference type="GO" id="GO:0006310">
    <property type="term" value="P:DNA recombination"/>
    <property type="evidence" value="ECO:0007669"/>
    <property type="project" value="UniProtKB-KW"/>
</dbReference>
<reference evidence="6 7" key="1">
    <citation type="submission" date="2019-02" db="EMBL/GenBank/DDBJ databases">
        <title>Haloarcula mannanilyticum sp. nov., a mannan degrading haloarchaeon isolated from commercial salt.</title>
        <authorList>
            <person name="Enomoto S."/>
            <person name="Shimane Y."/>
            <person name="Kamekura M."/>
            <person name="Ito T."/>
            <person name="Moriya O."/>
            <person name="Ihara K."/>
            <person name="Takahashi-Ando N."/>
            <person name="Fukushima Y."/>
            <person name="Yoshida Y."/>
            <person name="Usama R."/>
            <person name="Takai K."/>
            <person name="Minegishi H."/>
        </authorList>
    </citation>
    <scope>NUCLEOTIDE SEQUENCE [LARGE SCALE GENOMIC DNA]</scope>
    <source>
        <strain evidence="6 7">MD130-1</strain>
    </source>
</reference>
<comment type="caution">
    <text evidence="6">The sequence shown here is derived from an EMBL/GenBank/DDBJ whole genome shotgun (WGS) entry which is preliminary data.</text>
</comment>
<name>A0A4C2ET50_9EURY</name>
<keyword evidence="7" id="KW-1185">Reference proteome</keyword>
<evidence type="ECO:0000256" key="1">
    <source>
        <dbReference type="ARBA" id="ARBA00022908"/>
    </source>
</evidence>
<keyword evidence="1" id="KW-0229">DNA integration</keyword>
<dbReference type="OrthoDB" id="303624at2157"/>
<dbReference type="InterPro" id="IPR002104">
    <property type="entry name" value="Integrase_catalytic"/>
</dbReference>
<evidence type="ECO:0000313" key="7">
    <source>
        <dbReference type="Proteomes" id="UP000304382"/>
    </source>
</evidence>
<protein>
    <recommendedName>
        <fullName evidence="5">Tyr recombinase domain-containing protein</fullName>
    </recommendedName>
</protein>
<evidence type="ECO:0000256" key="4">
    <source>
        <dbReference type="SAM" id="MobiDB-lite"/>
    </source>
</evidence>
<dbReference type="AlphaFoldDB" id="A0A4C2ET50"/>
<feature type="domain" description="Tyr recombinase" evidence="5">
    <location>
        <begin position="237"/>
        <end position="421"/>
    </location>
</feature>
<dbReference type="EMBL" id="BIXZ01000007">
    <property type="protein sequence ID" value="GCF15369.1"/>
    <property type="molecule type" value="Genomic_DNA"/>
</dbReference>